<dbReference type="OrthoDB" id="409543at2759"/>
<dbReference type="SUPFAM" id="SSF53448">
    <property type="entry name" value="Nucleotide-diphospho-sugar transferases"/>
    <property type="match status" value="1"/>
</dbReference>
<dbReference type="Proteomes" id="UP000283509">
    <property type="component" value="Unassembled WGS sequence"/>
</dbReference>
<gene>
    <name evidence="4" type="ORF">C7M84_015453</name>
</gene>
<reference evidence="4 5" key="2">
    <citation type="submission" date="2019-01" db="EMBL/GenBank/DDBJ databases">
        <title>The decoding of complex shrimp genome reveals the adaptation for benthos swimmer, frequently molting mechanism and breeding impact on genome.</title>
        <authorList>
            <person name="Sun Y."/>
            <person name="Gao Y."/>
            <person name="Yu Y."/>
        </authorList>
    </citation>
    <scope>NUCLEOTIDE SEQUENCE [LARGE SCALE GENOMIC DNA]</scope>
    <source>
        <tissue evidence="4">Muscle</tissue>
    </source>
</reference>
<sequence length="293" mass="33402">MLGSDIVPSQNDYNIFLGETACNPRPLYRAWCSVESYAHENPLAKVWFHTTSPVIDNGDGLITNLEEAYENLKVVGTDLTKIFNGTPCEKIFMAGKWAHNTPWPANNVSNLLRNVLLWLWGGLNSDTDCICVRNLTHIRNMVSYDEEGKVANNAIMHFDAGHPFTYELMEYLKENFKVATWVVNGPGAATAIAKKVCGTEDLNEVLLHHCANVTLRPLKEMQLFRWPDWNNYFQDNKGERFAEEHQDAFIVHLYNKLSQKTPIRIGNKGIYDEIAKAHCPITYAAAKRRAYFF</sequence>
<evidence type="ECO:0000259" key="3">
    <source>
        <dbReference type="Pfam" id="PF04572"/>
    </source>
</evidence>
<dbReference type="PANTHER" id="PTHR12042">
    <property type="entry name" value="LACTOSYLCERAMIDE 4-ALPHA-GALACTOSYLTRANSFERASE ALPHA- 1,4-GALACTOSYLTRANSFERASE"/>
    <property type="match status" value="1"/>
</dbReference>
<dbReference type="STRING" id="6689.A0A3R7MP25"/>
<proteinExistence type="inferred from homology"/>
<feature type="domain" description="Alpha 1,4-glycosyltransferase" evidence="3">
    <location>
        <begin position="157"/>
        <end position="286"/>
    </location>
</feature>
<dbReference type="GO" id="GO:0016758">
    <property type="term" value="F:hexosyltransferase activity"/>
    <property type="evidence" value="ECO:0007669"/>
    <property type="project" value="TreeGrafter"/>
</dbReference>
<dbReference type="GO" id="GO:0016020">
    <property type="term" value="C:membrane"/>
    <property type="evidence" value="ECO:0007669"/>
    <property type="project" value="GOC"/>
</dbReference>
<keyword evidence="4" id="KW-0328">Glycosyltransferase</keyword>
<evidence type="ECO:0000313" key="5">
    <source>
        <dbReference type="Proteomes" id="UP000283509"/>
    </source>
</evidence>
<dbReference type="InterPro" id="IPR029044">
    <property type="entry name" value="Nucleotide-diphossugar_trans"/>
</dbReference>
<dbReference type="InterPro" id="IPR051981">
    <property type="entry name" value="Glycosyltransf_32"/>
</dbReference>
<dbReference type="Gene3D" id="3.90.550.20">
    <property type="match status" value="1"/>
</dbReference>
<comment type="caution">
    <text evidence="4">The sequence shown here is derived from an EMBL/GenBank/DDBJ whole genome shotgun (WGS) entry which is preliminary data.</text>
</comment>
<dbReference type="AlphaFoldDB" id="A0A3R7MP25"/>
<evidence type="ECO:0000256" key="2">
    <source>
        <dbReference type="ARBA" id="ARBA00022679"/>
    </source>
</evidence>
<protein>
    <submittedName>
        <fullName evidence="4">Lactosylceramide 4-alpha-galactosyltransferase</fullName>
    </submittedName>
</protein>
<evidence type="ECO:0000256" key="1">
    <source>
        <dbReference type="ARBA" id="ARBA00009003"/>
    </source>
</evidence>
<dbReference type="Pfam" id="PF04572">
    <property type="entry name" value="Gb3_synth"/>
    <property type="match status" value="1"/>
</dbReference>
<keyword evidence="5" id="KW-1185">Reference proteome</keyword>
<accession>A0A3R7MP25</accession>
<dbReference type="GO" id="GO:0006688">
    <property type="term" value="P:glycosphingolipid biosynthetic process"/>
    <property type="evidence" value="ECO:0007669"/>
    <property type="project" value="TreeGrafter"/>
</dbReference>
<reference evidence="4 5" key="1">
    <citation type="submission" date="2018-04" db="EMBL/GenBank/DDBJ databases">
        <authorList>
            <person name="Zhang X."/>
            <person name="Yuan J."/>
            <person name="Li F."/>
            <person name="Xiang J."/>
        </authorList>
    </citation>
    <scope>NUCLEOTIDE SEQUENCE [LARGE SCALE GENOMIC DNA]</scope>
    <source>
        <tissue evidence="4">Muscle</tissue>
    </source>
</reference>
<comment type="similarity">
    <text evidence="1">Belongs to the glycosyltransferase 32 family.</text>
</comment>
<dbReference type="PANTHER" id="PTHR12042:SF21">
    <property type="entry name" value="ALPHA1,4-GALACTOSYLTRANSFERASE 1-RELATED"/>
    <property type="match status" value="1"/>
</dbReference>
<evidence type="ECO:0000313" key="4">
    <source>
        <dbReference type="EMBL" id="ROT66527.1"/>
    </source>
</evidence>
<organism evidence="4 5">
    <name type="scientific">Penaeus vannamei</name>
    <name type="common">Whiteleg shrimp</name>
    <name type="synonym">Litopenaeus vannamei</name>
    <dbReference type="NCBI Taxonomy" id="6689"/>
    <lineage>
        <taxon>Eukaryota</taxon>
        <taxon>Metazoa</taxon>
        <taxon>Ecdysozoa</taxon>
        <taxon>Arthropoda</taxon>
        <taxon>Crustacea</taxon>
        <taxon>Multicrustacea</taxon>
        <taxon>Malacostraca</taxon>
        <taxon>Eumalacostraca</taxon>
        <taxon>Eucarida</taxon>
        <taxon>Decapoda</taxon>
        <taxon>Dendrobranchiata</taxon>
        <taxon>Penaeoidea</taxon>
        <taxon>Penaeidae</taxon>
        <taxon>Penaeus</taxon>
    </lineage>
</organism>
<dbReference type="EMBL" id="QCYY01002922">
    <property type="protein sequence ID" value="ROT66527.1"/>
    <property type="molecule type" value="Genomic_DNA"/>
</dbReference>
<keyword evidence="2 4" id="KW-0808">Transferase</keyword>
<name>A0A3R7MP25_PENVA</name>
<dbReference type="InterPro" id="IPR007652">
    <property type="entry name" value="A1-4-GlycosylTfrase_dom"/>
</dbReference>